<feature type="region of interest" description="Disordered" evidence="1">
    <location>
        <begin position="141"/>
        <end position="173"/>
    </location>
</feature>
<comment type="caution">
    <text evidence="2">The sequence shown here is derived from an EMBL/GenBank/DDBJ whole genome shotgun (WGS) entry which is preliminary data.</text>
</comment>
<organism evidence="2 3">
    <name type="scientific">Streptomyces lydicamycinicus</name>
    <dbReference type="NCBI Taxonomy" id="1546107"/>
    <lineage>
        <taxon>Bacteria</taxon>
        <taxon>Bacillati</taxon>
        <taxon>Actinomycetota</taxon>
        <taxon>Actinomycetes</taxon>
        <taxon>Kitasatosporales</taxon>
        <taxon>Streptomycetaceae</taxon>
        <taxon>Streptomyces</taxon>
    </lineage>
</organism>
<gene>
    <name evidence="2" type="ORF">TPA0598_04_06340</name>
</gene>
<evidence type="ECO:0000313" key="3">
    <source>
        <dbReference type="Proteomes" id="UP000048965"/>
    </source>
</evidence>
<evidence type="ECO:0000313" key="2">
    <source>
        <dbReference type="EMBL" id="GAO08998.1"/>
    </source>
</evidence>
<protein>
    <submittedName>
        <fullName evidence="2">Uncharacterized protein</fullName>
    </submittedName>
</protein>
<feature type="region of interest" description="Disordered" evidence="1">
    <location>
        <begin position="21"/>
        <end position="94"/>
    </location>
</feature>
<dbReference type="AlphaFoldDB" id="A0A0P4R747"/>
<dbReference type="Proteomes" id="UP000048965">
    <property type="component" value="Unassembled WGS sequence"/>
</dbReference>
<feature type="compositionally biased region" description="Low complexity" evidence="1">
    <location>
        <begin position="47"/>
        <end position="64"/>
    </location>
</feature>
<feature type="compositionally biased region" description="Polar residues" evidence="1">
    <location>
        <begin position="147"/>
        <end position="161"/>
    </location>
</feature>
<sequence>MRTISTIRWVNGVGALIPARTATAPEPDRSGGDLSLPIPMPGEESARSSAAGPAPASGTAIPAPHRIHAPHGNGSAQAMRRRTTTANSPAGRCPLPVRGESARCFRTLVPAGAVPVPGAGGRPVAAGPGVRGGRPAFPCTDGDIAGSGSTESPISASSDGNCLSRGASRSLGNGSVTMNAARVTGTRPAAFLATECSNKA</sequence>
<name>A0A0P4R747_9ACTN</name>
<reference evidence="3" key="1">
    <citation type="submission" date="2014-09" db="EMBL/GenBank/DDBJ databases">
        <title>Whole genome shotgun sequence of Streptomyces sp. NBRC 110027.</title>
        <authorList>
            <person name="Komaki H."/>
            <person name="Ichikawa N."/>
            <person name="Katano-Makiyama Y."/>
            <person name="Hosoyama A."/>
            <person name="Hashimoto M."/>
            <person name="Uohara A."/>
            <person name="Kitahashi Y."/>
            <person name="Ohji S."/>
            <person name="Kimura A."/>
            <person name="Yamazoe A."/>
            <person name="Igarashi Y."/>
            <person name="Fujita N."/>
        </authorList>
    </citation>
    <scope>NUCLEOTIDE SEQUENCE [LARGE SCALE GENOMIC DNA]</scope>
    <source>
        <strain evidence="3">NBRC 110027</strain>
    </source>
</reference>
<proteinExistence type="predicted"/>
<reference evidence="2 3" key="2">
    <citation type="journal article" date="2015" name="Stand. Genomic Sci.">
        <title>Draft genome sequence of marine-derived Streptomyces sp. TP-A0598, a producer of anti-MRSA antibiotic lydicamycins.</title>
        <authorList>
            <person name="Komaki H."/>
            <person name="Ichikawa N."/>
            <person name="Hosoyama A."/>
            <person name="Fujita N."/>
            <person name="Igarashi Y."/>
        </authorList>
    </citation>
    <scope>NUCLEOTIDE SEQUENCE [LARGE SCALE GENOMIC DNA]</scope>
    <source>
        <strain evidence="2 3">NBRC 110027</strain>
    </source>
</reference>
<evidence type="ECO:0000256" key="1">
    <source>
        <dbReference type="SAM" id="MobiDB-lite"/>
    </source>
</evidence>
<accession>A0A0P4R747</accession>
<dbReference type="EMBL" id="BBNO01000004">
    <property type="protein sequence ID" value="GAO08998.1"/>
    <property type="molecule type" value="Genomic_DNA"/>
</dbReference>
<keyword evidence="3" id="KW-1185">Reference proteome</keyword>